<dbReference type="EMBL" id="FPBD01000001">
    <property type="protein sequence ID" value="SFT38565.1"/>
    <property type="molecule type" value="Genomic_DNA"/>
</dbReference>
<proteinExistence type="predicted"/>
<dbReference type="Gene3D" id="3.40.190.100">
    <property type="entry name" value="Glycine betaine-binding periplasmic protein, domain 2"/>
    <property type="match status" value="1"/>
</dbReference>
<dbReference type="GO" id="GO:0022857">
    <property type="term" value="F:transmembrane transporter activity"/>
    <property type="evidence" value="ECO:0007669"/>
    <property type="project" value="InterPro"/>
</dbReference>
<dbReference type="AlphaFoldDB" id="A0A1I6XJN7"/>
<dbReference type="Gene3D" id="3.40.190.10">
    <property type="entry name" value="Periplasmic binding protein-like II"/>
    <property type="match status" value="1"/>
</dbReference>
<dbReference type="Pfam" id="PF04069">
    <property type="entry name" value="OpuAC"/>
    <property type="match status" value="1"/>
</dbReference>
<feature type="signal peptide" evidence="1">
    <location>
        <begin position="1"/>
        <end position="22"/>
    </location>
</feature>
<protein>
    <submittedName>
        <fullName evidence="3">Glycine betaine/proline transport system substrate-binding protein</fullName>
    </submittedName>
</protein>
<accession>A0A1I6XJN7</accession>
<dbReference type="InterPro" id="IPR007210">
    <property type="entry name" value="ABC_Gly_betaine_transp_sub-bd"/>
</dbReference>
<dbReference type="CDD" id="cd13643">
    <property type="entry name" value="PBP2_BCP_2"/>
    <property type="match status" value="1"/>
</dbReference>
<dbReference type="GO" id="GO:0043190">
    <property type="term" value="C:ATP-binding cassette (ABC) transporter complex"/>
    <property type="evidence" value="ECO:0007669"/>
    <property type="project" value="InterPro"/>
</dbReference>
<organism evidence="3 4">
    <name type="scientific">Pseudovibrio denitrificans</name>
    <dbReference type="NCBI Taxonomy" id="258256"/>
    <lineage>
        <taxon>Bacteria</taxon>
        <taxon>Pseudomonadati</taxon>
        <taxon>Pseudomonadota</taxon>
        <taxon>Alphaproteobacteria</taxon>
        <taxon>Hyphomicrobiales</taxon>
        <taxon>Stappiaceae</taxon>
        <taxon>Pseudovibrio</taxon>
    </lineage>
</organism>
<keyword evidence="4" id="KW-1185">Reference proteome</keyword>
<evidence type="ECO:0000313" key="4">
    <source>
        <dbReference type="Proteomes" id="UP000183371"/>
    </source>
</evidence>
<keyword evidence="1" id="KW-0732">Signal</keyword>
<evidence type="ECO:0000256" key="1">
    <source>
        <dbReference type="SAM" id="SignalP"/>
    </source>
</evidence>
<dbReference type="RefSeq" id="WP_054785105.1">
    <property type="nucleotide sequence ID" value="NZ_FPBD01000001.1"/>
</dbReference>
<name>A0A1I6XJN7_9HYPH</name>
<sequence length="313" mass="34209">MKYSGIPSVALVIALNIGAAKADVESLDPIKITTHDWSGQIITTTIMGEVLKRAGYNIEYVQADYIAQFAGLKTGDLHVAMEIWETTGREAMDEAIETGNVVSLGESGMIAIEEWWFPSYMEDVCPGLPNWEALKDCAEAFSTAETAPLGRYLGGPVTWGGFDEERVEALELDFEVVHAGTDAALFAELESAYQRKAPIILWLYEPHWAPAKYDGKFIEFPPYSAACYQDATTGVNPSAAYDCGKPTGPIWKVAWAGLGQKWPGAAQAISNFHVSNAEMSAMISKVDLEGQAVDAVVGEWLSANEERWQGWLK</sequence>
<dbReference type="Proteomes" id="UP000183371">
    <property type="component" value="Unassembled WGS sequence"/>
</dbReference>
<feature type="chain" id="PRO_5010217003" evidence="1">
    <location>
        <begin position="23"/>
        <end position="313"/>
    </location>
</feature>
<dbReference type="SUPFAM" id="SSF53850">
    <property type="entry name" value="Periplasmic binding protein-like II"/>
    <property type="match status" value="1"/>
</dbReference>
<reference evidence="4" key="1">
    <citation type="submission" date="2016-10" db="EMBL/GenBank/DDBJ databases">
        <authorList>
            <person name="Varghese N."/>
            <person name="Submissions S."/>
        </authorList>
    </citation>
    <scope>NUCLEOTIDE SEQUENCE [LARGE SCALE GENOMIC DNA]</scope>
    <source>
        <strain evidence="4">DSM 17465</strain>
    </source>
</reference>
<evidence type="ECO:0000259" key="2">
    <source>
        <dbReference type="Pfam" id="PF04069"/>
    </source>
</evidence>
<feature type="domain" description="ABC-type glycine betaine transport system substrate-binding" evidence="2">
    <location>
        <begin position="28"/>
        <end position="302"/>
    </location>
</feature>
<gene>
    <name evidence="3" type="ORF">SAMN05444141_101252</name>
</gene>
<evidence type="ECO:0000313" key="3">
    <source>
        <dbReference type="EMBL" id="SFT38565.1"/>
    </source>
</evidence>